<comment type="similarity">
    <text evidence="1">Belongs to the glycosyltransferase 2 family.</text>
</comment>
<dbReference type="InterPro" id="IPR050256">
    <property type="entry name" value="Glycosyltransferase_2"/>
</dbReference>
<keyword evidence="6" id="KW-0448">Lipopolysaccharide biosynthesis</keyword>
<evidence type="ECO:0000256" key="10">
    <source>
        <dbReference type="SAM" id="Phobius"/>
    </source>
</evidence>
<dbReference type="Gene3D" id="3.90.550.10">
    <property type="entry name" value="Spore Coat Polysaccharide Biosynthesis Protein SpsA, Chain A"/>
    <property type="match status" value="1"/>
</dbReference>
<accession>A0A1G6MHS1</accession>
<dbReference type="STRING" id="168276.SAMN05444580_101185"/>
<name>A0A1G6MHS1_9NOCA</name>
<evidence type="ECO:0000313" key="13">
    <source>
        <dbReference type="Proteomes" id="UP000199417"/>
    </source>
</evidence>
<dbReference type="InterPro" id="IPR029044">
    <property type="entry name" value="Nucleotide-diphossugar_trans"/>
</dbReference>
<sequence length="362" mass="38697">MQSLSAARVNSQPVTSDDARPTVAPHRMSVVVPVYQGAQTLRDLIDEILPWTTTRFTPAGRPMVVEEVLLVFDHGPDDSAAVIRQLAAEHDFVRPIWLSRNFGQHPATLAGMASSGGEWIVTMDEDGQHDPAAIGGLLDTALDEQATVVYARPTNAAPHGLLRNAASRGSKWLIARALSGDNTRSFQSFRLVLGEVGRSVAAYAGSEAYLDVALGWIAGDVTTSPVALRAEQGRRSGYHLRSLLSHFWRMVLSSGTKGLRLVSLIGVLFAALGLALVLYVLVSYMFFDVASEVRGWASTMVVLLFGMGAILFSLGVIAEYVGVNVKTAMGKPPYLIVGDPAAGPLGRAEPAPDDHRSKPAGD</sequence>
<feature type="transmembrane region" description="Helical" evidence="10">
    <location>
        <begin position="259"/>
        <end position="287"/>
    </location>
</feature>
<dbReference type="PANTHER" id="PTHR48090:SF3">
    <property type="entry name" value="UNDECAPRENYL-PHOSPHATE 4-DEOXY-4-FORMAMIDO-L-ARABINOSE TRANSFERASE"/>
    <property type="match status" value="1"/>
</dbReference>
<keyword evidence="13" id="KW-1185">Reference proteome</keyword>
<evidence type="ECO:0000256" key="5">
    <source>
        <dbReference type="ARBA" id="ARBA00022692"/>
    </source>
</evidence>
<dbReference type="GO" id="GO:0099621">
    <property type="term" value="F:undecaprenyl-phosphate 4-deoxy-4-formamido-L-arabinose transferase activity"/>
    <property type="evidence" value="ECO:0007669"/>
    <property type="project" value="TreeGrafter"/>
</dbReference>
<keyword evidence="2" id="KW-1003">Cell membrane</keyword>
<evidence type="ECO:0000313" key="12">
    <source>
        <dbReference type="EMBL" id="SDC55069.1"/>
    </source>
</evidence>
<keyword evidence="4 12" id="KW-0808">Transferase</keyword>
<gene>
    <name evidence="12" type="ORF">SAMN05444580_101185</name>
</gene>
<evidence type="ECO:0000256" key="6">
    <source>
        <dbReference type="ARBA" id="ARBA00022985"/>
    </source>
</evidence>
<protein>
    <submittedName>
        <fullName evidence="12">Undecaprenyl-phosphate 4-deoxy-4-formamido-L-arabinose transferase</fullName>
    </submittedName>
</protein>
<dbReference type="EMBL" id="FNAB01000001">
    <property type="protein sequence ID" value="SDC55069.1"/>
    <property type="molecule type" value="Genomic_DNA"/>
</dbReference>
<feature type="domain" description="Glycosyltransferase 2-like" evidence="11">
    <location>
        <begin position="29"/>
        <end position="164"/>
    </location>
</feature>
<keyword evidence="7 10" id="KW-1133">Transmembrane helix</keyword>
<feature type="region of interest" description="Disordered" evidence="9">
    <location>
        <begin position="1"/>
        <end position="22"/>
    </location>
</feature>
<evidence type="ECO:0000256" key="3">
    <source>
        <dbReference type="ARBA" id="ARBA00022676"/>
    </source>
</evidence>
<keyword evidence="8 10" id="KW-0472">Membrane</keyword>
<reference evidence="12 13" key="1">
    <citation type="submission" date="2016-10" db="EMBL/GenBank/DDBJ databases">
        <authorList>
            <person name="de Groot N.N."/>
        </authorList>
    </citation>
    <scope>NUCLEOTIDE SEQUENCE [LARGE SCALE GENOMIC DNA]</scope>
    <source>
        <strain evidence="12 13">JCM 11308</strain>
    </source>
</reference>
<dbReference type="GO" id="GO:0009103">
    <property type="term" value="P:lipopolysaccharide biosynthetic process"/>
    <property type="evidence" value="ECO:0007669"/>
    <property type="project" value="UniProtKB-KW"/>
</dbReference>
<organism evidence="12 13">
    <name type="scientific">Rhodococcus tukisamuensis</name>
    <dbReference type="NCBI Taxonomy" id="168276"/>
    <lineage>
        <taxon>Bacteria</taxon>
        <taxon>Bacillati</taxon>
        <taxon>Actinomycetota</taxon>
        <taxon>Actinomycetes</taxon>
        <taxon>Mycobacteriales</taxon>
        <taxon>Nocardiaceae</taxon>
        <taxon>Rhodococcus</taxon>
    </lineage>
</organism>
<evidence type="ECO:0000256" key="7">
    <source>
        <dbReference type="ARBA" id="ARBA00022989"/>
    </source>
</evidence>
<keyword evidence="3" id="KW-0328">Glycosyltransferase</keyword>
<evidence type="ECO:0000256" key="4">
    <source>
        <dbReference type="ARBA" id="ARBA00022679"/>
    </source>
</evidence>
<keyword evidence="5 10" id="KW-0812">Transmembrane</keyword>
<evidence type="ECO:0000256" key="8">
    <source>
        <dbReference type="ARBA" id="ARBA00023136"/>
    </source>
</evidence>
<dbReference type="InterPro" id="IPR001173">
    <property type="entry name" value="Glyco_trans_2-like"/>
</dbReference>
<evidence type="ECO:0000256" key="2">
    <source>
        <dbReference type="ARBA" id="ARBA00022475"/>
    </source>
</evidence>
<evidence type="ECO:0000256" key="1">
    <source>
        <dbReference type="ARBA" id="ARBA00006739"/>
    </source>
</evidence>
<feature type="compositionally biased region" description="Polar residues" evidence="9">
    <location>
        <begin position="1"/>
        <end position="15"/>
    </location>
</feature>
<dbReference type="AlphaFoldDB" id="A0A1G6MHS1"/>
<evidence type="ECO:0000256" key="9">
    <source>
        <dbReference type="SAM" id="MobiDB-lite"/>
    </source>
</evidence>
<dbReference type="Proteomes" id="UP000199417">
    <property type="component" value="Unassembled WGS sequence"/>
</dbReference>
<feature type="transmembrane region" description="Helical" evidence="10">
    <location>
        <begin position="299"/>
        <end position="321"/>
    </location>
</feature>
<proteinExistence type="inferred from homology"/>
<dbReference type="GO" id="GO:0005886">
    <property type="term" value="C:plasma membrane"/>
    <property type="evidence" value="ECO:0007669"/>
    <property type="project" value="TreeGrafter"/>
</dbReference>
<evidence type="ECO:0000259" key="11">
    <source>
        <dbReference type="Pfam" id="PF00535"/>
    </source>
</evidence>
<dbReference type="PANTHER" id="PTHR48090">
    <property type="entry name" value="UNDECAPRENYL-PHOSPHATE 4-DEOXY-4-FORMAMIDO-L-ARABINOSE TRANSFERASE-RELATED"/>
    <property type="match status" value="1"/>
</dbReference>
<dbReference type="Pfam" id="PF00535">
    <property type="entry name" value="Glycos_transf_2"/>
    <property type="match status" value="1"/>
</dbReference>
<dbReference type="SUPFAM" id="SSF53448">
    <property type="entry name" value="Nucleotide-diphospho-sugar transferases"/>
    <property type="match status" value="1"/>
</dbReference>